<dbReference type="EMBL" id="MVBN01000002">
    <property type="protein sequence ID" value="OOK79918.1"/>
    <property type="molecule type" value="Genomic_DNA"/>
</dbReference>
<evidence type="ECO:0000313" key="2">
    <source>
        <dbReference type="Proteomes" id="UP000188532"/>
    </source>
</evidence>
<reference evidence="1 2" key="1">
    <citation type="submission" date="2017-02" db="EMBL/GenBank/DDBJ databases">
        <title>Complete genome sequences of Mycobacterium kansasii strains isolated from rhesus macaques.</title>
        <authorList>
            <person name="Panda A."/>
            <person name="Nagaraj S."/>
            <person name="Zhao X."/>
            <person name="Tettelin H."/>
            <person name="Detolla L.J."/>
        </authorList>
    </citation>
    <scope>NUCLEOTIDE SEQUENCE [LARGE SCALE GENOMIC DNA]</scope>
    <source>
        <strain evidence="1 2">11-3469</strain>
    </source>
</reference>
<dbReference type="Proteomes" id="UP000188532">
    <property type="component" value="Unassembled WGS sequence"/>
</dbReference>
<dbReference type="AlphaFoldDB" id="A0A1V3XLD2"/>
<organism evidence="1 2">
    <name type="scientific">Mycobacterium kansasii</name>
    <dbReference type="NCBI Taxonomy" id="1768"/>
    <lineage>
        <taxon>Bacteria</taxon>
        <taxon>Bacillati</taxon>
        <taxon>Actinomycetota</taxon>
        <taxon>Actinomycetes</taxon>
        <taxon>Mycobacteriales</taxon>
        <taxon>Mycobacteriaceae</taxon>
        <taxon>Mycobacterium</taxon>
    </lineage>
</organism>
<dbReference type="STRING" id="1768.B1T50_05255"/>
<name>A0A1V3XLD2_MYCKA</name>
<protein>
    <submittedName>
        <fullName evidence="1">LipolppR domain protein</fullName>
    </submittedName>
</protein>
<proteinExistence type="predicted"/>
<sequence length="70" mass="7033">MVLGGRHVVGRGLSSGCTATTGGNAGPAPNIVPHALTGPVIKHAMIDGTALAMLLNQPFQTAYRPCPPTA</sequence>
<evidence type="ECO:0000313" key="1">
    <source>
        <dbReference type="EMBL" id="OOK79918.1"/>
    </source>
</evidence>
<comment type="caution">
    <text evidence="1">The sequence shown here is derived from an EMBL/GenBank/DDBJ whole genome shotgun (WGS) entry which is preliminary data.</text>
</comment>
<accession>A0A1V3XLD2</accession>
<gene>
    <name evidence="1" type="ORF">BZL29_1765</name>
</gene>